<evidence type="ECO:0000313" key="4">
    <source>
        <dbReference type="EMBL" id="CAF3874279.1"/>
    </source>
</evidence>
<dbReference type="Proteomes" id="UP000681720">
    <property type="component" value="Unassembled WGS sequence"/>
</dbReference>
<name>A0A815WAY1_9BILA</name>
<dbReference type="EMBL" id="CAJNOW010002699">
    <property type="protein sequence ID" value="CAF1361391.1"/>
    <property type="molecule type" value="Genomic_DNA"/>
</dbReference>
<dbReference type="EMBL" id="CAJOBH010002278">
    <property type="protein sequence ID" value="CAF3898405.1"/>
    <property type="molecule type" value="Genomic_DNA"/>
</dbReference>
<evidence type="ECO:0000313" key="3">
    <source>
        <dbReference type="EMBL" id="CAF1539698.1"/>
    </source>
</evidence>
<feature type="coiled-coil region" evidence="1">
    <location>
        <begin position="331"/>
        <end position="358"/>
    </location>
</feature>
<evidence type="ECO:0000313" key="6">
    <source>
        <dbReference type="Proteomes" id="UP000663855"/>
    </source>
</evidence>
<comment type="caution">
    <text evidence="3">The sequence shown here is derived from an EMBL/GenBank/DDBJ whole genome shotgun (WGS) entry which is preliminary data.</text>
</comment>
<dbReference type="Proteomes" id="UP000663855">
    <property type="component" value="Unassembled WGS sequence"/>
</dbReference>
<dbReference type="Proteomes" id="UP000663834">
    <property type="component" value="Unassembled WGS sequence"/>
</dbReference>
<dbReference type="Gene3D" id="3.40.50.300">
    <property type="entry name" value="P-loop containing nucleotide triphosphate hydrolases"/>
    <property type="match status" value="1"/>
</dbReference>
<dbReference type="EMBL" id="CAJNOV010014071">
    <property type="protein sequence ID" value="CAF1539698.1"/>
    <property type="molecule type" value="Genomic_DNA"/>
</dbReference>
<dbReference type="InterPro" id="IPR027417">
    <property type="entry name" value="P-loop_NTPase"/>
</dbReference>
<reference evidence="3" key="1">
    <citation type="submission" date="2021-02" db="EMBL/GenBank/DDBJ databases">
        <authorList>
            <person name="Nowell W R."/>
        </authorList>
    </citation>
    <scope>NUCLEOTIDE SEQUENCE</scope>
</reference>
<accession>A0A815WAY1</accession>
<organism evidence="3 6">
    <name type="scientific">Rotaria magnacalcarata</name>
    <dbReference type="NCBI Taxonomy" id="392030"/>
    <lineage>
        <taxon>Eukaryota</taxon>
        <taxon>Metazoa</taxon>
        <taxon>Spiralia</taxon>
        <taxon>Gnathifera</taxon>
        <taxon>Rotifera</taxon>
        <taxon>Eurotatoria</taxon>
        <taxon>Bdelloidea</taxon>
        <taxon>Philodinida</taxon>
        <taxon>Philodinidae</taxon>
        <taxon>Rotaria</taxon>
    </lineage>
</organism>
<dbReference type="OrthoDB" id="2386367at2759"/>
<dbReference type="AlphaFoldDB" id="A0A815WAY1"/>
<keyword evidence="1" id="KW-0175">Coiled coil</keyword>
<dbReference type="Proteomes" id="UP000681967">
    <property type="component" value="Unassembled WGS sequence"/>
</dbReference>
<proteinExistence type="predicted"/>
<protein>
    <submittedName>
        <fullName evidence="3">Uncharacterized protein</fullName>
    </submittedName>
</protein>
<sequence>MENSADNSNNQYQLENIQNVLIDQLEEARQQSPESFSKLIYASPAINNNDEYQLGQYLEQERKDHNGKRTILIPYSLANSYWIGILIEFEADEHIIRAEYIDPVNGSDVIPDRIQKQFSKTYPFAVLCSRDLLKHHDKNLSAVLTTKNLLEAVKYKPCPDLINSTPLQSKTIVRDECKTMTYSIEKSSLNCPKEDRTIATSTVRNSNEGKANAQEIVSFASSLYPESKLLELKKTLNNGLESIKLSNADELLGEIKDTEEQIQIFQGHQRHKEAEKEMAFLRKLQELKELSDKITETTLNAFVSSTDRKSELHELSKNLNSGLAKLNLQNTDDLPERIKDTKERIKRLERRGRQAEVQEEIEFLHELQELKDLSDKVNELNSTVAGFPHRALDSDVDRHIIQNETEPISTSVSLTHVIHEASTQWSQLEPLPGTDIMTLVEQKKKYLRIEELLDEADLMPISAGKTIIELLVYFEQRLLGEYAPLKNEDTPLSSLKKLQDQLKKEESFSENTRAILQDLETYISRDNYSFTVRCLNELLKKIRPLSAREIQRLVLKANKAANSIRDKEIILLVGVTGSGKSTTIQFLAGATMKELRVEISSGKFVKHITAVGLLKDTELSNINSSYLQKSETRFIAPVTVELNKVLDAHETGTLILCDAPGFGDTAGPEVDIANSIGVIEALKGTKSVKLLALSSYKSLGDRGEGIQELARILVSMIHGIEDKLDAIVYGFTKYPEDIDPNAELVNIKTSKVNEDAALQYDTAFVTVLNDMIDKTDNDAFKIEPTSNIPKKLIRKLKRVPGIKNPEEVFRFL</sequence>
<evidence type="ECO:0000313" key="5">
    <source>
        <dbReference type="EMBL" id="CAF3898405.1"/>
    </source>
</evidence>
<evidence type="ECO:0000256" key="1">
    <source>
        <dbReference type="SAM" id="Coils"/>
    </source>
</evidence>
<gene>
    <name evidence="5" type="ORF">BYL167_LOCUS8335</name>
    <name evidence="3" type="ORF">CJN711_LOCUS29632</name>
    <name evidence="4" type="ORF">GIL414_LOCUS5198</name>
    <name evidence="2" type="ORF">KQP761_LOCUS7748</name>
</gene>
<evidence type="ECO:0000313" key="2">
    <source>
        <dbReference type="EMBL" id="CAF1361391.1"/>
    </source>
</evidence>
<dbReference type="EMBL" id="CAJOBJ010001340">
    <property type="protein sequence ID" value="CAF3874279.1"/>
    <property type="molecule type" value="Genomic_DNA"/>
</dbReference>
<dbReference type="SUPFAM" id="SSF52540">
    <property type="entry name" value="P-loop containing nucleoside triphosphate hydrolases"/>
    <property type="match status" value="2"/>
</dbReference>